<dbReference type="AlphaFoldDB" id="A0A2P5B0N6"/>
<organism evidence="2 3">
    <name type="scientific">Parasponia andersonii</name>
    <name type="common">Sponia andersonii</name>
    <dbReference type="NCBI Taxonomy" id="3476"/>
    <lineage>
        <taxon>Eukaryota</taxon>
        <taxon>Viridiplantae</taxon>
        <taxon>Streptophyta</taxon>
        <taxon>Embryophyta</taxon>
        <taxon>Tracheophyta</taxon>
        <taxon>Spermatophyta</taxon>
        <taxon>Magnoliopsida</taxon>
        <taxon>eudicotyledons</taxon>
        <taxon>Gunneridae</taxon>
        <taxon>Pentapetalae</taxon>
        <taxon>rosids</taxon>
        <taxon>fabids</taxon>
        <taxon>Rosales</taxon>
        <taxon>Cannabaceae</taxon>
        <taxon>Parasponia</taxon>
    </lineage>
</organism>
<protein>
    <submittedName>
        <fullName evidence="2">Uncharacterized protein</fullName>
    </submittedName>
</protein>
<comment type="caution">
    <text evidence="2">The sequence shown here is derived from an EMBL/GenBank/DDBJ whole genome shotgun (WGS) entry which is preliminary data.</text>
</comment>
<feature type="region of interest" description="Disordered" evidence="1">
    <location>
        <begin position="1"/>
        <end position="52"/>
    </location>
</feature>
<evidence type="ECO:0000256" key="1">
    <source>
        <dbReference type="SAM" id="MobiDB-lite"/>
    </source>
</evidence>
<proteinExistence type="predicted"/>
<dbReference type="Proteomes" id="UP000237105">
    <property type="component" value="Unassembled WGS sequence"/>
</dbReference>
<gene>
    <name evidence="2" type="ORF">PanWU01x14_283000</name>
</gene>
<evidence type="ECO:0000313" key="2">
    <source>
        <dbReference type="EMBL" id="PON42344.1"/>
    </source>
</evidence>
<dbReference type="EMBL" id="JXTB01000394">
    <property type="protein sequence ID" value="PON42344.1"/>
    <property type="molecule type" value="Genomic_DNA"/>
</dbReference>
<evidence type="ECO:0000313" key="3">
    <source>
        <dbReference type="Proteomes" id="UP000237105"/>
    </source>
</evidence>
<feature type="compositionally biased region" description="Acidic residues" evidence="1">
    <location>
        <begin position="15"/>
        <end position="28"/>
    </location>
</feature>
<sequence>MEDPFQTVEEMSQGGEEDSGEEDEDNKEESDGGDNKEEDNLEFEAPSFGANEMEADVNPSVMLTSNRLGSLSPHLRESLVHLVFDIQSRKMTLRW</sequence>
<keyword evidence="3" id="KW-1185">Reference proteome</keyword>
<accession>A0A2P5B0N6</accession>
<reference evidence="3" key="1">
    <citation type="submission" date="2016-06" db="EMBL/GenBank/DDBJ databases">
        <title>Parallel loss of symbiosis genes in relatives of nitrogen-fixing non-legume Parasponia.</title>
        <authorList>
            <person name="Van Velzen R."/>
            <person name="Holmer R."/>
            <person name="Bu F."/>
            <person name="Rutten L."/>
            <person name="Van Zeijl A."/>
            <person name="Liu W."/>
            <person name="Santuari L."/>
            <person name="Cao Q."/>
            <person name="Sharma T."/>
            <person name="Shen D."/>
            <person name="Roswanjaya Y."/>
            <person name="Wardhani T."/>
            <person name="Kalhor M.S."/>
            <person name="Jansen J."/>
            <person name="Van den Hoogen J."/>
            <person name="Gungor B."/>
            <person name="Hartog M."/>
            <person name="Hontelez J."/>
            <person name="Verver J."/>
            <person name="Yang W.-C."/>
            <person name="Schijlen E."/>
            <person name="Repin R."/>
            <person name="Schilthuizen M."/>
            <person name="Schranz E."/>
            <person name="Heidstra R."/>
            <person name="Miyata K."/>
            <person name="Fedorova E."/>
            <person name="Kohlen W."/>
            <person name="Bisseling T."/>
            <person name="Smit S."/>
            <person name="Geurts R."/>
        </authorList>
    </citation>
    <scope>NUCLEOTIDE SEQUENCE [LARGE SCALE GENOMIC DNA]</scope>
    <source>
        <strain evidence="3">cv. WU1-14</strain>
    </source>
</reference>
<name>A0A2P5B0N6_PARAD</name>